<organism evidence="1 2">
    <name type="scientific">Esox lucius</name>
    <name type="common">Northern pike</name>
    <dbReference type="NCBI Taxonomy" id="8010"/>
    <lineage>
        <taxon>Eukaryota</taxon>
        <taxon>Metazoa</taxon>
        <taxon>Chordata</taxon>
        <taxon>Craniata</taxon>
        <taxon>Vertebrata</taxon>
        <taxon>Euteleostomi</taxon>
        <taxon>Actinopterygii</taxon>
        <taxon>Neopterygii</taxon>
        <taxon>Teleostei</taxon>
        <taxon>Protacanthopterygii</taxon>
        <taxon>Esociformes</taxon>
        <taxon>Esocidae</taxon>
        <taxon>Esox</taxon>
    </lineage>
</organism>
<accession>A0A3P8YGI7</accession>
<evidence type="ECO:0008006" key="3">
    <source>
        <dbReference type="Google" id="ProtNLM"/>
    </source>
</evidence>
<sequence>TIQGSLDTKLSDTIKRHLETEEHFDRKRSGRPKATTESEDKFLRVNSLAHMQLNTGRCKQVSVSTVKRRLRAAGLIGQLAWTTEDWKVL</sequence>
<reference evidence="2" key="1">
    <citation type="journal article" date="2014" name="PLoS ONE">
        <title>The genome and linkage map of the northern pike (Esox lucius): conserved synteny revealed between the salmonid sister group and the Neoteleostei.</title>
        <authorList>
            <person name="Rondeau E.B."/>
            <person name="Minkley D.R."/>
            <person name="Leong J.S."/>
            <person name="Messmer A.M."/>
            <person name="Jantzen J.R."/>
            <person name="von Schalburg K.R."/>
            <person name="Lemon C."/>
            <person name="Bird N.H."/>
            <person name="Koop B.F."/>
        </authorList>
    </citation>
    <scope>NUCLEOTIDE SEQUENCE</scope>
</reference>
<proteinExistence type="predicted"/>
<reference evidence="1" key="3">
    <citation type="submission" date="2025-08" db="UniProtKB">
        <authorList>
            <consortium name="Ensembl"/>
        </authorList>
    </citation>
    <scope>IDENTIFICATION</scope>
</reference>
<dbReference type="Proteomes" id="UP000265140">
    <property type="component" value="Chromosome 15"/>
</dbReference>
<dbReference type="GeneTree" id="ENSGT00940000176997"/>
<name>A0A3P8YGI7_ESOLU</name>
<protein>
    <recommendedName>
        <fullName evidence="3">Transposase Tc1-like domain-containing protein</fullName>
    </recommendedName>
</protein>
<dbReference type="STRING" id="8010.ENSELUP00000015226"/>
<dbReference type="InParanoid" id="A0A3P8YGI7"/>
<evidence type="ECO:0000313" key="2">
    <source>
        <dbReference type="Proteomes" id="UP000265140"/>
    </source>
</evidence>
<dbReference type="AlphaFoldDB" id="A0A3P8YGI7"/>
<dbReference type="Ensembl" id="ENSELUT00000024259.3">
    <property type="protein sequence ID" value="ENSELUP00000015226.2"/>
    <property type="gene ID" value="ENSELUG00000015224.3"/>
</dbReference>
<reference evidence="1" key="2">
    <citation type="submission" date="2020-02" db="EMBL/GenBank/DDBJ databases">
        <title>Esox lucius (northern pike) genome, fEsoLuc1, primary haplotype.</title>
        <authorList>
            <person name="Myers G."/>
            <person name="Karagic N."/>
            <person name="Meyer A."/>
            <person name="Pippel M."/>
            <person name="Reichard M."/>
            <person name="Winkler S."/>
            <person name="Tracey A."/>
            <person name="Sims Y."/>
            <person name="Howe K."/>
            <person name="Rhie A."/>
            <person name="Formenti G."/>
            <person name="Durbin R."/>
            <person name="Fedrigo O."/>
            <person name="Jarvis E.D."/>
        </authorList>
    </citation>
    <scope>NUCLEOTIDE SEQUENCE [LARGE SCALE GENOMIC DNA]</scope>
</reference>
<dbReference type="Bgee" id="ENSELUG00000015224">
    <property type="expression patterns" value="Expressed in liver and 4 other cell types or tissues"/>
</dbReference>
<evidence type="ECO:0000313" key="1">
    <source>
        <dbReference type="Ensembl" id="ENSELUP00000015226.2"/>
    </source>
</evidence>
<reference evidence="1" key="4">
    <citation type="submission" date="2025-09" db="UniProtKB">
        <authorList>
            <consortium name="Ensembl"/>
        </authorList>
    </citation>
    <scope>IDENTIFICATION</scope>
</reference>
<keyword evidence="2" id="KW-1185">Reference proteome</keyword>